<dbReference type="PROSITE" id="PS00086">
    <property type="entry name" value="CYTOCHROME_P450"/>
    <property type="match status" value="1"/>
</dbReference>
<dbReference type="InterPro" id="IPR050529">
    <property type="entry name" value="CYP450_sterol_14alpha_dmase"/>
</dbReference>
<keyword evidence="8" id="KW-1185">Reference proteome</keyword>
<dbReference type="Gramene" id="TRITD2Av1G008450.1">
    <property type="protein sequence ID" value="TRITD2Av1G008450.1"/>
    <property type="gene ID" value="TRITD2Av1G008450"/>
</dbReference>
<dbReference type="SUPFAM" id="SSF48264">
    <property type="entry name" value="Cytochrome P450"/>
    <property type="match status" value="1"/>
</dbReference>
<dbReference type="PRINTS" id="PR00465">
    <property type="entry name" value="EP450IV"/>
</dbReference>
<comment type="similarity">
    <text evidence="1 6">Belongs to the cytochrome P450 family.</text>
</comment>
<evidence type="ECO:0000256" key="1">
    <source>
        <dbReference type="ARBA" id="ARBA00010617"/>
    </source>
</evidence>
<evidence type="ECO:0000256" key="6">
    <source>
        <dbReference type="RuleBase" id="RU000461"/>
    </source>
</evidence>
<dbReference type="GO" id="GO:0005506">
    <property type="term" value="F:iron ion binding"/>
    <property type="evidence" value="ECO:0007669"/>
    <property type="project" value="InterPro"/>
</dbReference>
<dbReference type="GO" id="GO:0004497">
    <property type="term" value="F:monooxygenase activity"/>
    <property type="evidence" value="ECO:0007669"/>
    <property type="project" value="UniProtKB-KW"/>
</dbReference>
<dbReference type="InterPro" id="IPR002403">
    <property type="entry name" value="Cyt_P450_E_grp-IV"/>
</dbReference>
<dbReference type="InterPro" id="IPR036396">
    <property type="entry name" value="Cyt_P450_sf"/>
</dbReference>
<protein>
    <recommendedName>
        <fullName evidence="9">Cytochrome P450</fullName>
    </recommendedName>
</protein>
<dbReference type="Pfam" id="PF00067">
    <property type="entry name" value="p450"/>
    <property type="match status" value="1"/>
</dbReference>
<comment type="cofactor">
    <cofactor evidence="5">
        <name>heme</name>
        <dbReference type="ChEBI" id="CHEBI:30413"/>
    </cofactor>
</comment>
<dbReference type="InterPro" id="IPR017972">
    <property type="entry name" value="Cyt_P450_CS"/>
</dbReference>
<keyword evidence="4 5" id="KW-0408">Iron</keyword>
<keyword evidence="6" id="KW-0503">Monooxygenase</keyword>
<evidence type="ECO:0008006" key="9">
    <source>
        <dbReference type="Google" id="ProtNLM"/>
    </source>
</evidence>
<organism evidence="7 8">
    <name type="scientific">Triticum turgidum subsp. durum</name>
    <name type="common">Durum wheat</name>
    <name type="synonym">Triticum durum</name>
    <dbReference type="NCBI Taxonomy" id="4567"/>
    <lineage>
        <taxon>Eukaryota</taxon>
        <taxon>Viridiplantae</taxon>
        <taxon>Streptophyta</taxon>
        <taxon>Embryophyta</taxon>
        <taxon>Tracheophyta</taxon>
        <taxon>Spermatophyta</taxon>
        <taxon>Magnoliopsida</taxon>
        <taxon>Liliopsida</taxon>
        <taxon>Poales</taxon>
        <taxon>Poaceae</taxon>
        <taxon>BOP clade</taxon>
        <taxon>Pooideae</taxon>
        <taxon>Triticodae</taxon>
        <taxon>Triticeae</taxon>
        <taxon>Triticinae</taxon>
        <taxon>Triticum</taxon>
    </lineage>
</organism>
<accession>A0A9R1R1D1</accession>
<dbReference type="PANTHER" id="PTHR24304:SF2">
    <property type="entry name" value="24-HYDROXYCHOLESTEROL 7-ALPHA-HYDROXYLASE"/>
    <property type="match status" value="1"/>
</dbReference>
<evidence type="ECO:0000256" key="5">
    <source>
        <dbReference type="PIRSR" id="PIRSR602403-1"/>
    </source>
</evidence>
<dbReference type="InterPro" id="IPR001128">
    <property type="entry name" value="Cyt_P450"/>
</dbReference>
<name>A0A9R1R1D1_TRITD</name>
<dbReference type="AlphaFoldDB" id="A0A9R1R1D1"/>
<keyword evidence="6" id="KW-0560">Oxidoreductase</keyword>
<dbReference type="EMBL" id="LT934113">
    <property type="protein sequence ID" value="VAH24859.1"/>
    <property type="molecule type" value="Genomic_DNA"/>
</dbReference>
<keyword evidence="2 5" id="KW-0349">Heme</keyword>
<dbReference type="GO" id="GO:0020037">
    <property type="term" value="F:heme binding"/>
    <property type="evidence" value="ECO:0007669"/>
    <property type="project" value="InterPro"/>
</dbReference>
<feature type="binding site" description="axial binding residue" evidence="5">
    <location>
        <position position="46"/>
    </location>
    <ligand>
        <name>heme</name>
        <dbReference type="ChEBI" id="CHEBI:30413"/>
    </ligand>
    <ligandPart>
        <name>Fe</name>
        <dbReference type="ChEBI" id="CHEBI:18248"/>
    </ligandPart>
</feature>
<sequence>MLTSKLPHIYKDPEVYDPDRFCSGRDDDKVGGIFSYTTFGGGRHVCAGEAYAFMQIKIIWSHLLRNFELELTSPFPKIDWSKYALEQKGKVMVNYKRRHLASN</sequence>
<dbReference type="GO" id="GO:0016705">
    <property type="term" value="F:oxidoreductase activity, acting on paired donors, with incorporation or reduction of molecular oxygen"/>
    <property type="evidence" value="ECO:0007669"/>
    <property type="project" value="InterPro"/>
</dbReference>
<evidence type="ECO:0000256" key="4">
    <source>
        <dbReference type="ARBA" id="ARBA00023004"/>
    </source>
</evidence>
<keyword evidence="3 5" id="KW-0479">Metal-binding</keyword>
<gene>
    <name evidence="7" type="ORF">TRITD_2Av1G008450</name>
</gene>
<evidence type="ECO:0000313" key="7">
    <source>
        <dbReference type="EMBL" id="VAH24859.1"/>
    </source>
</evidence>
<proteinExistence type="inferred from homology"/>
<evidence type="ECO:0000256" key="3">
    <source>
        <dbReference type="ARBA" id="ARBA00022723"/>
    </source>
</evidence>
<evidence type="ECO:0000313" key="8">
    <source>
        <dbReference type="Proteomes" id="UP000324705"/>
    </source>
</evidence>
<dbReference type="Gene3D" id="1.10.630.10">
    <property type="entry name" value="Cytochrome P450"/>
    <property type="match status" value="1"/>
</dbReference>
<dbReference type="PANTHER" id="PTHR24304">
    <property type="entry name" value="CYTOCHROME P450 FAMILY 7"/>
    <property type="match status" value="1"/>
</dbReference>
<evidence type="ECO:0000256" key="2">
    <source>
        <dbReference type="ARBA" id="ARBA00022617"/>
    </source>
</evidence>
<reference evidence="7 8" key="1">
    <citation type="submission" date="2017-09" db="EMBL/GenBank/DDBJ databases">
        <authorList>
            <consortium name="International Durum Wheat Genome Sequencing Consortium (IDWGSC)"/>
            <person name="Milanesi L."/>
        </authorList>
    </citation>
    <scope>NUCLEOTIDE SEQUENCE [LARGE SCALE GENOMIC DNA]</scope>
    <source>
        <strain evidence="8">cv. Svevo</strain>
    </source>
</reference>
<dbReference type="Proteomes" id="UP000324705">
    <property type="component" value="Chromosome 2A"/>
</dbReference>